<reference evidence="1" key="1">
    <citation type="submission" date="2019-09" db="EMBL/GenBank/DDBJ databases">
        <authorList>
            <person name="Rodrigo-Torres L."/>
            <person name="Arahal R. D."/>
            <person name="Lucena T."/>
        </authorList>
    </citation>
    <scope>NUCLEOTIDE SEQUENCE</scope>
    <source>
        <strain evidence="1">ISS653</strain>
    </source>
</reference>
<dbReference type="EMBL" id="CABVMM010000016">
    <property type="protein sequence ID" value="VVV02262.1"/>
    <property type="molecule type" value="Genomic_DNA"/>
</dbReference>
<protein>
    <submittedName>
        <fullName evidence="1">GTPase Era</fullName>
    </submittedName>
</protein>
<evidence type="ECO:0000313" key="1">
    <source>
        <dbReference type="EMBL" id="VVV02262.1"/>
    </source>
</evidence>
<sequence>MAHKAGFVNIIGNPNVGKSTLMNAFVGERLSIITSKAQTTRHRILGIVNGEDFQVVLSDTPGIIKPAYELQSSMMEFVKSAFEDADVLIYLVEIGEQELKDENFFKKITASKIPVLLLLNKIDKSNQGLVEEQVALWKAKVPNAEVFAISALENFGVPEVFNRILELLPDSPPFYDKEALTDKPERFFVNEIIREKILLNYKKEIPYSVEVETEEFFEEEEIIRMRSVIMVERDSQKGIIIGHKGRAIKHVGIDARKDLEKFFGKQVHLELYVKVNKNWRSSDTQLKRFGYHKK</sequence>
<gene>
    <name evidence="1" type="primary">era</name>
    <name evidence="1" type="ORF">FVB9532_03560</name>
</gene>
<dbReference type="Proteomes" id="UP000356253">
    <property type="component" value="Unassembled WGS sequence"/>
</dbReference>
<proteinExistence type="predicted"/>
<comment type="caution">
    <text evidence="1">The sequence shown here is derived from an EMBL/GenBank/DDBJ whole genome shotgun (WGS) entry which is preliminary data.</text>
</comment>
<name>A0AC61YCL3_9FLAO</name>
<evidence type="ECO:0000313" key="2">
    <source>
        <dbReference type="Proteomes" id="UP000356253"/>
    </source>
</evidence>
<keyword evidence="2" id="KW-1185">Reference proteome</keyword>
<accession>A0AC61YCL3</accession>
<organism evidence="1 2">
    <name type="scientific">Mesonia oceanica</name>
    <dbReference type="NCBI Taxonomy" id="2687242"/>
    <lineage>
        <taxon>Bacteria</taxon>
        <taxon>Pseudomonadati</taxon>
        <taxon>Bacteroidota</taxon>
        <taxon>Flavobacteriia</taxon>
        <taxon>Flavobacteriales</taxon>
        <taxon>Flavobacteriaceae</taxon>
        <taxon>Mesonia</taxon>
    </lineage>
</organism>